<dbReference type="RefSeq" id="XP_056549632.1">
    <property type="nucleotide sequence ID" value="XM_056703672.1"/>
</dbReference>
<organism evidence="1 2">
    <name type="scientific">Penicillium cataractarum</name>
    <dbReference type="NCBI Taxonomy" id="2100454"/>
    <lineage>
        <taxon>Eukaryota</taxon>
        <taxon>Fungi</taxon>
        <taxon>Dikarya</taxon>
        <taxon>Ascomycota</taxon>
        <taxon>Pezizomycotina</taxon>
        <taxon>Eurotiomycetes</taxon>
        <taxon>Eurotiomycetidae</taxon>
        <taxon>Eurotiales</taxon>
        <taxon>Aspergillaceae</taxon>
        <taxon>Penicillium</taxon>
    </lineage>
</organism>
<gene>
    <name evidence="1" type="ORF">N7496_010759</name>
</gene>
<dbReference type="PANTHER" id="PTHR37540">
    <property type="entry name" value="TRANSCRIPTION FACTOR (ACR-2), PUTATIVE-RELATED-RELATED"/>
    <property type="match status" value="1"/>
</dbReference>
<dbReference type="OrthoDB" id="4159781at2759"/>
<evidence type="ECO:0000313" key="2">
    <source>
        <dbReference type="Proteomes" id="UP001147782"/>
    </source>
</evidence>
<sequence length="113" mass="11817">MTDPCLFHATLYISSAHIDTLREASAGIRTTPSPATLYHHTKTIAAVNSRVAAGDIPSDATIGAVLLLILSASIQGESHAADVHNMGLLQMVSMRGGLESLGFDGILASMIQM</sequence>
<reference evidence="1" key="1">
    <citation type="submission" date="2022-11" db="EMBL/GenBank/DDBJ databases">
        <authorList>
            <person name="Petersen C."/>
        </authorList>
    </citation>
    <scope>NUCLEOTIDE SEQUENCE</scope>
    <source>
        <strain evidence="1">IBT 29864</strain>
    </source>
</reference>
<dbReference type="GeneID" id="81442851"/>
<reference evidence="1" key="2">
    <citation type="journal article" date="2023" name="IMA Fungus">
        <title>Comparative genomic study of the Penicillium genus elucidates a diverse pangenome and 15 lateral gene transfer events.</title>
        <authorList>
            <person name="Petersen C."/>
            <person name="Sorensen T."/>
            <person name="Nielsen M.R."/>
            <person name="Sondergaard T.E."/>
            <person name="Sorensen J.L."/>
            <person name="Fitzpatrick D.A."/>
            <person name="Frisvad J.C."/>
            <person name="Nielsen K.L."/>
        </authorList>
    </citation>
    <scope>NUCLEOTIDE SEQUENCE</scope>
    <source>
        <strain evidence="1">IBT 29864</strain>
    </source>
</reference>
<dbReference type="Proteomes" id="UP001147782">
    <property type="component" value="Unassembled WGS sequence"/>
</dbReference>
<dbReference type="PANTHER" id="PTHR37540:SF5">
    <property type="entry name" value="TRANSCRIPTION FACTOR DOMAIN-CONTAINING PROTEIN"/>
    <property type="match status" value="1"/>
</dbReference>
<proteinExistence type="predicted"/>
<dbReference type="EMBL" id="JAPZBS010000009">
    <property type="protein sequence ID" value="KAJ5358346.1"/>
    <property type="molecule type" value="Genomic_DNA"/>
</dbReference>
<dbReference type="AlphaFoldDB" id="A0A9W9UXE3"/>
<comment type="caution">
    <text evidence="1">The sequence shown here is derived from an EMBL/GenBank/DDBJ whole genome shotgun (WGS) entry which is preliminary data.</text>
</comment>
<keyword evidence="2" id="KW-1185">Reference proteome</keyword>
<accession>A0A9W9UXE3</accession>
<protein>
    <submittedName>
        <fullName evidence="1">Uncharacterized protein</fullName>
    </submittedName>
</protein>
<evidence type="ECO:0000313" key="1">
    <source>
        <dbReference type="EMBL" id="KAJ5358346.1"/>
    </source>
</evidence>
<name>A0A9W9UXE3_9EURO</name>